<evidence type="ECO:0000313" key="4">
    <source>
        <dbReference type="Proteomes" id="UP000317176"/>
    </source>
</evidence>
<evidence type="ECO:0000256" key="1">
    <source>
        <dbReference type="ARBA" id="ARBA00006987"/>
    </source>
</evidence>
<dbReference type="Gene3D" id="3.40.190.10">
    <property type="entry name" value="Periplasmic binding protein-like II"/>
    <property type="match status" value="1"/>
</dbReference>
<proteinExistence type="inferred from homology"/>
<dbReference type="EMBL" id="VLKL01000021">
    <property type="protein sequence ID" value="TWH98707.1"/>
    <property type="molecule type" value="Genomic_DNA"/>
</dbReference>
<dbReference type="OrthoDB" id="7250553at2"/>
<comment type="caution">
    <text evidence="3">The sequence shown here is derived from an EMBL/GenBank/DDBJ whole genome shotgun (WGS) entry which is preliminary data.</text>
</comment>
<dbReference type="InterPro" id="IPR042100">
    <property type="entry name" value="Bug_dom1"/>
</dbReference>
<comment type="similarity">
    <text evidence="1">Belongs to the UPF0065 (bug) family.</text>
</comment>
<gene>
    <name evidence="3" type="ORF">IQ17_05785</name>
</gene>
<dbReference type="Proteomes" id="UP000317176">
    <property type="component" value="Unassembled WGS sequence"/>
</dbReference>
<dbReference type="Pfam" id="PF03401">
    <property type="entry name" value="TctC"/>
    <property type="match status" value="1"/>
</dbReference>
<sequence length="317" mass="33547">MRVLVLLLSFLFAAPCLAEGYPERAIRMIVPYPAGGSTDILARAILQPLTEILGKPVIIDNKSGAGGIIGTTEAARATPDGYTIVFGNLGPNALNASLYKKLAYDPIRDFIPISKVVDVPFLLVTAPSTGISSVTDLIARGKKDPNTLTYASVGQGSASHVTAELFRRQAGIEMRHVPYRGGAPATNDTLAGQVSVYFITPLEGMGQVQAGMLKSLGISTAERSPLFPDMPTIHEALPGFQVVVWFGILAPAGVPPEIVARLNDAVTRAVATPSVQEALKKLGVEPKSSTSEAFAATIRTDIDKWAKVVKEANITLD</sequence>
<dbReference type="AlphaFoldDB" id="A0A562KTM3"/>
<dbReference type="PIRSF" id="PIRSF017082">
    <property type="entry name" value="YflP"/>
    <property type="match status" value="1"/>
</dbReference>
<dbReference type="SUPFAM" id="SSF53850">
    <property type="entry name" value="Periplasmic binding protein-like II"/>
    <property type="match status" value="1"/>
</dbReference>
<dbReference type="PANTHER" id="PTHR42928">
    <property type="entry name" value="TRICARBOXYLATE-BINDING PROTEIN"/>
    <property type="match status" value="1"/>
</dbReference>
<dbReference type="RefSeq" id="WP_145640868.1">
    <property type="nucleotide sequence ID" value="NZ_CP088014.1"/>
</dbReference>
<dbReference type="Gene3D" id="3.40.190.150">
    <property type="entry name" value="Bordetella uptake gene, domain 1"/>
    <property type="match status" value="1"/>
</dbReference>
<accession>A0A562KTM3</accession>
<feature type="signal peptide" evidence="2">
    <location>
        <begin position="1"/>
        <end position="18"/>
    </location>
</feature>
<protein>
    <submittedName>
        <fullName evidence="3">Tripartite-type tricarboxylate transporter receptor subunit TctC</fullName>
    </submittedName>
</protein>
<reference evidence="3 4" key="1">
    <citation type="journal article" date="2015" name="Stand. Genomic Sci.">
        <title>Genomic Encyclopedia of Bacterial and Archaeal Type Strains, Phase III: the genomes of soil and plant-associated and newly described type strains.</title>
        <authorList>
            <person name="Whitman W.B."/>
            <person name="Woyke T."/>
            <person name="Klenk H.P."/>
            <person name="Zhou Y."/>
            <person name="Lilburn T.G."/>
            <person name="Beck B.J."/>
            <person name="De Vos P."/>
            <person name="Vandamme P."/>
            <person name="Eisen J.A."/>
            <person name="Garrity G."/>
            <person name="Hugenholtz P."/>
            <person name="Kyrpides N.C."/>
        </authorList>
    </citation>
    <scope>NUCLEOTIDE SEQUENCE [LARGE SCALE GENOMIC DNA]</scope>
    <source>
        <strain evidence="3 4">CGMCC 1.10947</strain>
    </source>
</reference>
<name>A0A562KTM3_9BRAD</name>
<organism evidence="3 4">
    <name type="scientific">Bradyrhizobium daqingense</name>
    <dbReference type="NCBI Taxonomy" id="993502"/>
    <lineage>
        <taxon>Bacteria</taxon>
        <taxon>Pseudomonadati</taxon>
        <taxon>Pseudomonadota</taxon>
        <taxon>Alphaproteobacteria</taxon>
        <taxon>Hyphomicrobiales</taxon>
        <taxon>Nitrobacteraceae</taxon>
        <taxon>Bradyrhizobium</taxon>
    </lineage>
</organism>
<dbReference type="PANTHER" id="PTHR42928:SF5">
    <property type="entry name" value="BLR1237 PROTEIN"/>
    <property type="match status" value="1"/>
</dbReference>
<keyword evidence="3" id="KW-0675">Receptor</keyword>
<evidence type="ECO:0000313" key="3">
    <source>
        <dbReference type="EMBL" id="TWH98707.1"/>
    </source>
</evidence>
<keyword evidence="2" id="KW-0732">Signal</keyword>
<dbReference type="InterPro" id="IPR005064">
    <property type="entry name" value="BUG"/>
</dbReference>
<keyword evidence="4" id="KW-1185">Reference proteome</keyword>
<evidence type="ECO:0000256" key="2">
    <source>
        <dbReference type="SAM" id="SignalP"/>
    </source>
</evidence>
<dbReference type="CDD" id="cd13578">
    <property type="entry name" value="PBP2_Bug27"/>
    <property type="match status" value="1"/>
</dbReference>
<feature type="chain" id="PRO_5022182847" evidence="2">
    <location>
        <begin position="19"/>
        <end position="317"/>
    </location>
</feature>